<dbReference type="CDD" id="cd18131">
    <property type="entry name" value="ASADH_C_bac_euk_like"/>
    <property type="match status" value="1"/>
</dbReference>
<feature type="binding site" evidence="15">
    <location>
        <position position="99"/>
    </location>
    <ligand>
        <name>phosphate</name>
        <dbReference type="ChEBI" id="CHEBI:43474"/>
    </ligand>
</feature>
<keyword evidence="7 15" id="KW-0028">Amino-acid biosynthesis</keyword>
<comment type="pathway">
    <text evidence="3 15">Amino-acid biosynthesis; L-threonine biosynthesis; L-threonine from L-aspartate: step 2/5.</text>
</comment>
<dbReference type="HAMAP" id="MF_02121">
    <property type="entry name" value="ASADH"/>
    <property type="match status" value="1"/>
</dbReference>
<organism evidence="17 18">
    <name type="scientific">Thalassobacterium sedimentorum</name>
    <dbReference type="NCBI Taxonomy" id="3041258"/>
    <lineage>
        <taxon>Bacteria</taxon>
        <taxon>Pseudomonadati</taxon>
        <taxon>Verrucomicrobiota</taxon>
        <taxon>Opitutia</taxon>
        <taxon>Puniceicoccales</taxon>
        <taxon>Coraliomargaritaceae</taxon>
        <taxon>Thalassobacterium</taxon>
    </lineage>
</organism>
<comment type="similarity">
    <text evidence="4 15">Belongs to the aspartate-semialdehyde dehydrogenase family.</text>
</comment>
<dbReference type="InterPro" id="IPR036291">
    <property type="entry name" value="NAD(P)-bd_dom_sf"/>
</dbReference>
<dbReference type="Gene3D" id="3.40.50.720">
    <property type="entry name" value="NAD(P)-binding Rossmann-like Domain"/>
    <property type="match status" value="1"/>
</dbReference>
<feature type="active site" description="Acyl-thioester intermediate" evidence="15">
    <location>
        <position position="128"/>
    </location>
</feature>
<keyword evidence="8 15" id="KW-0791">Threonine biosynthesis</keyword>
<keyword evidence="12 15" id="KW-0457">Lysine biosynthesis</keyword>
<sequence>MAYNVGILGATGAVGQEIIRLLHEREFPIAELRLLASARSAGKTQSFGDKSWTIQEATPESFAGLDVCIFSAGGDQSKLFAAEAVKRGCIVVDNSSAFRQDPNVPLVIPEINPDSVDNHQGILANPNCSTAISLMGLYPLHKAFGLKSFIASTYQAVSGSGAGGLIELDQQAHAWAEGGEMKQEVYPHQIAFNLIPHVDKFLDDGYTKEEMKMLNEGRKIMGIDDLRVTCTCVRVPVFRAHSISISAEFEKPVTVEAAREAVRNFEGAELVDNPANAEYPMPLNYSEVVPCGVGRIRKDLVFENGLALWVTGDQLWKGAALNAIQIAELLHKKGKLGAA</sequence>
<feature type="binding site" evidence="15">
    <location>
        <position position="155"/>
    </location>
    <ligand>
        <name>substrate</name>
    </ligand>
</feature>
<dbReference type="Pfam" id="PF02774">
    <property type="entry name" value="Semialdhyde_dhC"/>
    <property type="match status" value="1"/>
</dbReference>
<dbReference type="Gene3D" id="3.30.360.10">
    <property type="entry name" value="Dihydrodipicolinate Reductase, domain 2"/>
    <property type="match status" value="1"/>
</dbReference>
<feature type="binding site" evidence="15">
    <location>
        <begin position="39"/>
        <end position="40"/>
    </location>
    <ligand>
        <name>NADP(+)</name>
        <dbReference type="ChEBI" id="CHEBI:58349"/>
    </ligand>
</feature>
<keyword evidence="18" id="KW-1185">Reference proteome</keyword>
<evidence type="ECO:0000256" key="6">
    <source>
        <dbReference type="ARBA" id="ARBA00013120"/>
    </source>
</evidence>
<evidence type="ECO:0000256" key="11">
    <source>
        <dbReference type="ARBA" id="ARBA00023002"/>
    </source>
</evidence>
<evidence type="ECO:0000256" key="3">
    <source>
        <dbReference type="ARBA" id="ARBA00005097"/>
    </source>
</evidence>
<feature type="active site" description="Proton acceptor" evidence="15">
    <location>
        <position position="241"/>
    </location>
</feature>
<feature type="binding site" evidence="15">
    <location>
        <position position="314"/>
    </location>
    <ligand>
        <name>NADP(+)</name>
        <dbReference type="ChEBI" id="CHEBI:58349"/>
    </ligand>
</feature>
<evidence type="ECO:0000256" key="13">
    <source>
        <dbReference type="ARBA" id="ARBA00023167"/>
    </source>
</evidence>
<gene>
    <name evidence="15" type="primary">asd</name>
    <name evidence="17" type="ORF">QEH59_11025</name>
</gene>
<dbReference type="InterPro" id="IPR012280">
    <property type="entry name" value="Semialdhyde_DH_dimer_dom"/>
</dbReference>
<dbReference type="InterPro" id="IPR000534">
    <property type="entry name" value="Semialdehyde_DH_NAD-bd"/>
</dbReference>
<comment type="catalytic activity">
    <reaction evidence="14 15">
        <text>L-aspartate 4-semialdehyde + phosphate + NADP(+) = 4-phospho-L-aspartate + NADPH + H(+)</text>
        <dbReference type="Rhea" id="RHEA:24284"/>
        <dbReference type="ChEBI" id="CHEBI:15378"/>
        <dbReference type="ChEBI" id="CHEBI:43474"/>
        <dbReference type="ChEBI" id="CHEBI:57535"/>
        <dbReference type="ChEBI" id="CHEBI:57783"/>
        <dbReference type="ChEBI" id="CHEBI:58349"/>
        <dbReference type="ChEBI" id="CHEBI:537519"/>
        <dbReference type="EC" id="1.2.1.11"/>
    </reaction>
</comment>
<evidence type="ECO:0000256" key="5">
    <source>
        <dbReference type="ARBA" id="ARBA00011738"/>
    </source>
</evidence>
<evidence type="ECO:0000256" key="10">
    <source>
        <dbReference type="ARBA" id="ARBA00022915"/>
    </source>
</evidence>
<dbReference type="InterPro" id="IPR005986">
    <property type="entry name" value="Asp_semialdehyde_DH_beta"/>
</dbReference>
<dbReference type="EMBL" id="JARXIC010000016">
    <property type="protein sequence ID" value="MDQ8194961.1"/>
    <property type="molecule type" value="Genomic_DNA"/>
</dbReference>
<keyword evidence="9 15" id="KW-0521">NADP</keyword>
<dbReference type="GO" id="GO:0004073">
    <property type="term" value="F:aspartate-semialdehyde dehydrogenase activity"/>
    <property type="evidence" value="ECO:0007669"/>
    <property type="project" value="UniProtKB-EC"/>
</dbReference>
<proteinExistence type="inferred from homology"/>
<dbReference type="Proteomes" id="UP001243717">
    <property type="component" value="Unassembled WGS sequence"/>
</dbReference>
<feature type="binding site" evidence="15">
    <location>
        <begin position="11"/>
        <end position="14"/>
    </location>
    <ligand>
        <name>NADP(+)</name>
        <dbReference type="ChEBI" id="CHEBI:58349"/>
    </ligand>
</feature>
<dbReference type="PANTHER" id="PTHR46278:SF2">
    <property type="entry name" value="ASPARTATE-SEMIALDEHYDE DEHYDROGENASE"/>
    <property type="match status" value="1"/>
</dbReference>
<evidence type="ECO:0000256" key="4">
    <source>
        <dbReference type="ARBA" id="ARBA00010584"/>
    </source>
</evidence>
<dbReference type="NCBIfam" id="TIGR01296">
    <property type="entry name" value="asd_B"/>
    <property type="match status" value="1"/>
</dbReference>
<comment type="pathway">
    <text evidence="2 15">Amino-acid biosynthesis; L-lysine biosynthesis via DAP pathway; (S)-tetrahydrodipicolinate from L-aspartate: step 2/4.</text>
</comment>
<evidence type="ECO:0000256" key="2">
    <source>
        <dbReference type="ARBA" id="ARBA00005076"/>
    </source>
</evidence>
<dbReference type="PANTHER" id="PTHR46278">
    <property type="entry name" value="DEHYDROGENASE, PUTATIVE-RELATED"/>
    <property type="match status" value="1"/>
</dbReference>
<evidence type="ECO:0000256" key="7">
    <source>
        <dbReference type="ARBA" id="ARBA00022605"/>
    </source>
</evidence>
<protein>
    <recommendedName>
        <fullName evidence="6 15">Aspartate-semialdehyde dehydrogenase</fullName>
        <shortName evidence="15">ASA dehydrogenase</shortName>
        <shortName evidence="15">ASADH</shortName>
        <ecNumber evidence="6 15">1.2.1.11</ecNumber>
    </recommendedName>
    <alternativeName>
        <fullName evidence="15">Aspartate-beta-semialdehyde dehydrogenase</fullName>
    </alternativeName>
</protein>
<comment type="caution">
    <text evidence="17">The sequence shown here is derived from an EMBL/GenBank/DDBJ whole genome shotgun (WGS) entry which is preliminary data.</text>
</comment>
<dbReference type="PIRSF" id="PIRSF000148">
    <property type="entry name" value="ASA_dh"/>
    <property type="match status" value="1"/>
</dbReference>
<keyword evidence="13 15" id="KW-0486">Methionine biosynthesis</keyword>
<dbReference type="EC" id="1.2.1.11" evidence="6 15"/>
<evidence type="ECO:0000256" key="12">
    <source>
        <dbReference type="ARBA" id="ARBA00023154"/>
    </source>
</evidence>
<evidence type="ECO:0000259" key="16">
    <source>
        <dbReference type="SMART" id="SM00859"/>
    </source>
</evidence>
<evidence type="ECO:0000256" key="8">
    <source>
        <dbReference type="ARBA" id="ARBA00022697"/>
    </source>
</evidence>
<dbReference type="InterPro" id="IPR012080">
    <property type="entry name" value="Asp_semialdehyde_DH"/>
</dbReference>
<dbReference type="NCBIfam" id="NF011456">
    <property type="entry name" value="PRK14874.1"/>
    <property type="match status" value="1"/>
</dbReference>
<evidence type="ECO:0000313" key="18">
    <source>
        <dbReference type="Proteomes" id="UP001243717"/>
    </source>
</evidence>
<evidence type="ECO:0000313" key="17">
    <source>
        <dbReference type="EMBL" id="MDQ8194961.1"/>
    </source>
</evidence>
<keyword evidence="10 15" id="KW-0220">Diaminopimelate biosynthesis</keyword>
<feature type="binding site" evidence="15">
    <location>
        <position position="234"/>
    </location>
    <ligand>
        <name>substrate</name>
    </ligand>
</feature>
<dbReference type="RefSeq" id="WP_308985422.1">
    <property type="nucleotide sequence ID" value="NZ_JARXIC010000016.1"/>
</dbReference>
<feature type="domain" description="Semialdehyde dehydrogenase NAD-binding" evidence="16">
    <location>
        <begin position="4"/>
        <end position="119"/>
    </location>
</feature>
<evidence type="ECO:0000256" key="1">
    <source>
        <dbReference type="ARBA" id="ARBA00005021"/>
    </source>
</evidence>
<comment type="caution">
    <text evidence="15">Lacks conserved residue(s) required for the propagation of feature annotation.</text>
</comment>
<dbReference type="SUPFAM" id="SSF51735">
    <property type="entry name" value="NAD(P)-binding Rossmann-fold domains"/>
    <property type="match status" value="1"/>
</dbReference>
<keyword evidence="11 15" id="KW-0560">Oxidoreductase</keyword>
<feature type="binding site" evidence="15">
    <location>
        <begin position="158"/>
        <end position="159"/>
    </location>
    <ligand>
        <name>NADP(+)</name>
        <dbReference type="ChEBI" id="CHEBI:58349"/>
    </ligand>
</feature>
<evidence type="ECO:0000256" key="14">
    <source>
        <dbReference type="ARBA" id="ARBA00047891"/>
    </source>
</evidence>
<dbReference type="CDD" id="cd02316">
    <property type="entry name" value="VcASADH2_like_N"/>
    <property type="match status" value="1"/>
</dbReference>
<dbReference type="Pfam" id="PF01118">
    <property type="entry name" value="Semialdhyde_dh"/>
    <property type="match status" value="1"/>
</dbReference>
<reference evidence="17 18" key="1">
    <citation type="submission" date="2023-04" db="EMBL/GenBank/DDBJ databases">
        <title>A novel bacteria isolated from coastal sediment.</title>
        <authorList>
            <person name="Liu X.-J."/>
            <person name="Du Z.-J."/>
        </authorList>
    </citation>
    <scope>NUCLEOTIDE SEQUENCE [LARGE SCALE GENOMIC DNA]</scope>
    <source>
        <strain evidence="17 18">SDUM461004</strain>
    </source>
</reference>
<accession>A0ABU1AMG6</accession>
<dbReference type="SMART" id="SM00859">
    <property type="entry name" value="Semialdhyde_dh"/>
    <property type="match status" value="1"/>
</dbReference>
<dbReference type="SUPFAM" id="SSF55347">
    <property type="entry name" value="Glyceraldehyde-3-phosphate dehydrogenase-like, C-terminal domain"/>
    <property type="match status" value="1"/>
</dbReference>
<comment type="pathway">
    <text evidence="1 15">Amino-acid biosynthesis; L-methionine biosynthesis via de novo pathway; L-homoserine from L-aspartate: step 2/3.</text>
</comment>
<evidence type="ECO:0000256" key="9">
    <source>
        <dbReference type="ARBA" id="ARBA00022857"/>
    </source>
</evidence>
<name>A0ABU1AMG6_9BACT</name>
<evidence type="ECO:0000256" key="15">
    <source>
        <dbReference type="HAMAP-Rule" id="MF_02121"/>
    </source>
</evidence>
<comment type="function">
    <text evidence="15">Catalyzes the NADPH-dependent formation of L-aspartate-semialdehyde (L-ASA) by the reductive dephosphorylation of L-aspartyl-4-phosphate.</text>
</comment>
<comment type="subunit">
    <text evidence="5 15">Homodimer.</text>
</comment>